<name>A0A557ZXX0_9PSEU</name>
<feature type="transmembrane region" description="Helical" evidence="1">
    <location>
        <begin position="69"/>
        <end position="88"/>
    </location>
</feature>
<accession>A0A557ZXX0</accession>
<gene>
    <name evidence="2" type="ORF">FNH05_36500</name>
</gene>
<organism evidence="2 3">
    <name type="scientific">Amycolatopsis rhizosphaerae</name>
    <dbReference type="NCBI Taxonomy" id="2053003"/>
    <lineage>
        <taxon>Bacteria</taxon>
        <taxon>Bacillati</taxon>
        <taxon>Actinomycetota</taxon>
        <taxon>Actinomycetes</taxon>
        <taxon>Pseudonocardiales</taxon>
        <taxon>Pseudonocardiaceae</taxon>
        <taxon>Amycolatopsis</taxon>
    </lineage>
</organism>
<evidence type="ECO:0000256" key="1">
    <source>
        <dbReference type="SAM" id="Phobius"/>
    </source>
</evidence>
<dbReference type="Proteomes" id="UP000320011">
    <property type="component" value="Unassembled WGS sequence"/>
</dbReference>
<dbReference type="EMBL" id="VJWX01000758">
    <property type="protein sequence ID" value="TVT16851.1"/>
    <property type="molecule type" value="Genomic_DNA"/>
</dbReference>
<keyword evidence="1" id="KW-1133">Transmembrane helix</keyword>
<comment type="caution">
    <text evidence="2">The sequence shown here is derived from an EMBL/GenBank/DDBJ whole genome shotgun (WGS) entry which is preliminary data.</text>
</comment>
<protein>
    <submittedName>
        <fullName evidence="2">Uncharacterized protein</fullName>
    </submittedName>
</protein>
<reference evidence="2 3" key="2">
    <citation type="submission" date="2019-08" db="EMBL/GenBank/DDBJ databases">
        <title>Amycolatopsis acidicola sp. nov., isolated from peat swamp forest soil.</title>
        <authorList>
            <person name="Srisuk N."/>
        </authorList>
    </citation>
    <scope>NUCLEOTIDE SEQUENCE [LARGE SCALE GENOMIC DNA]</scope>
    <source>
        <strain evidence="2 3">TBRC 6029</strain>
    </source>
</reference>
<evidence type="ECO:0000313" key="2">
    <source>
        <dbReference type="EMBL" id="TVT16851.1"/>
    </source>
</evidence>
<dbReference type="OrthoDB" id="3685234at2"/>
<keyword evidence="1" id="KW-0812">Transmembrane</keyword>
<reference evidence="2 3" key="1">
    <citation type="submission" date="2019-07" db="EMBL/GenBank/DDBJ databases">
        <authorList>
            <person name="Duangmal K."/>
            <person name="Teo W.F.A."/>
        </authorList>
    </citation>
    <scope>NUCLEOTIDE SEQUENCE [LARGE SCALE GENOMIC DNA]</scope>
    <source>
        <strain evidence="2 3">TBRC 6029</strain>
    </source>
</reference>
<proteinExistence type="predicted"/>
<sequence>MFEHEARLEVRRYETEVRSGFRERVEELVRAQWREPVIVLRLGDDSPGFDVPGRRLDGTVKGKKLVRRFFWNVFRGIGGAVLALFSLANGADARGVGHLYRREIRVKGPADAMALDLLDKLRKARGSWLVFSPSCIAVVDTGSTFQDSADAPPPRIIWQARQPQAPAVSFRRSTMTWPDGSIFRFLLHGRPEEQHLRKFLEPPETIHWNGRPG</sequence>
<dbReference type="RefSeq" id="WP_144593391.1">
    <property type="nucleotide sequence ID" value="NZ_VJWX01000758.1"/>
</dbReference>
<keyword evidence="3" id="KW-1185">Reference proteome</keyword>
<keyword evidence="1" id="KW-0472">Membrane</keyword>
<dbReference type="AlphaFoldDB" id="A0A557ZXX0"/>
<evidence type="ECO:0000313" key="3">
    <source>
        <dbReference type="Proteomes" id="UP000320011"/>
    </source>
</evidence>